<evidence type="ECO:0000256" key="2">
    <source>
        <dbReference type="ARBA" id="ARBA00022840"/>
    </source>
</evidence>
<keyword evidence="2 3" id="KW-0067">ATP-binding</keyword>
<evidence type="ECO:0000259" key="4">
    <source>
        <dbReference type="PROSITE" id="PS51161"/>
    </source>
</evidence>
<evidence type="ECO:0000256" key="1">
    <source>
        <dbReference type="ARBA" id="ARBA00022741"/>
    </source>
</evidence>
<evidence type="ECO:0000313" key="6">
    <source>
        <dbReference type="Proteomes" id="UP000767334"/>
    </source>
</evidence>
<protein>
    <recommendedName>
        <fullName evidence="4">ATP-cone domain-containing protein</fullName>
    </recommendedName>
</protein>
<comment type="caution">
    <text evidence="5">The sequence shown here is derived from an EMBL/GenBank/DDBJ whole genome shotgun (WGS) entry which is preliminary data.</text>
</comment>
<keyword evidence="6" id="KW-1185">Reference proteome</keyword>
<dbReference type="Proteomes" id="UP000767334">
    <property type="component" value="Unassembled WGS sequence"/>
</dbReference>
<feature type="domain" description="ATP-cone" evidence="4">
    <location>
        <begin position="1"/>
        <end position="93"/>
    </location>
</feature>
<accession>A0ABS2FGY0</accession>
<dbReference type="Pfam" id="PF03477">
    <property type="entry name" value="ATP-cone"/>
    <property type="match status" value="1"/>
</dbReference>
<keyword evidence="1 3" id="KW-0547">Nucleotide-binding</keyword>
<sequence>MQVIKKDGRLQSLDVIKIRNSILGASIDSDTIINEADLKVLSSRVLKVLQGIRGDDGITSTYEIFAIIIETLNKDGFNDIAMSYLGYKSNNDR</sequence>
<organism evidence="5 6">
    <name type="scientific">Clostridium saudiense</name>
    <dbReference type="NCBI Taxonomy" id="1414720"/>
    <lineage>
        <taxon>Bacteria</taxon>
        <taxon>Bacillati</taxon>
        <taxon>Bacillota</taxon>
        <taxon>Clostridia</taxon>
        <taxon>Eubacteriales</taxon>
        <taxon>Clostridiaceae</taxon>
        <taxon>Clostridium</taxon>
    </lineage>
</organism>
<evidence type="ECO:0000313" key="5">
    <source>
        <dbReference type="EMBL" id="MBM6819272.1"/>
    </source>
</evidence>
<dbReference type="PROSITE" id="PS51161">
    <property type="entry name" value="ATP_CONE"/>
    <property type="match status" value="1"/>
</dbReference>
<proteinExistence type="predicted"/>
<dbReference type="RefSeq" id="WP_204572209.1">
    <property type="nucleotide sequence ID" value="NZ_JACJLL010000040.1"/>
</dbReference>
<evidence type="ECO:0000256" key="3">
    <source>
        <dbReference type="PROSITE-ProRule" id="PRU00492"/>
    </source>
</evidence>
<dbReference type="InterPro" id="IPR005144">
    <property type="entry name" value="ATP-cone_dom"/>
</dbReference>
<dbReference type="EMBL" id="JACJLL010000040">
    <property type="protein sequence ID" value="MBM6819272.1"/>
    <property type="molecule type" value="Genomic_DNA"/>
</dbReference>
<name>A0ABS2FGY0_9CLOT</name>
<gene>
    <name evidence="5" type="ORF">H6A19_07970</name>
</gene>
<reference evidence="5 6" key="1">
    <citation type="journal article" date="2021" name="Sci. Rep.">
        <title>The distribution of antibiotic resistance genes in chicken gut microbiota commensals.</title>
        <authorList>
            <person name="Juricova H."/>
            <person name="Matiasovicova J."/>
            <person name="Kubasova T."/>
            <person name="Cejkova D."/>
            <person name="Rychlik I."/>
        </authorList>
    </citation>
    <scope>NUCLEOTIDE SEQUENCE [LARGE SCALE GENOMIC DNA]</scope>
    <source>
        <strain evidence="5 6">An435</strain>
    </source>
</reference>